<dbReference type="CDD" id="cd00342">
    <property type="entry name" value="gram_neg_porins"/>
    <property type="match status" value="1"/>
</dbReference>
<keyword evidence="5 11" id="KW-0812">Transmembrane</keyword>
<dbReference type="GO" id="GO:0015288">
    <property type="term" value="F:porin activity"/>
    <property type="evidence" value="ECO:0007669"/>
    <property type="project" value="UniProtKB-KW"/>
</dbReference>
<evidence type="ECO:0000313" key="13">
    <source>
        <dbReference type="EMBL" id="XBS68602.1"/>
    </source>
</evidence>
<dbReference type="AlphaFoldDB" id="A0AAU7Q639"/>
<comment type="similarity">
    <text evidence="2 11">Belongs to the Gram-negative porin family.</text>
</comment>
<dbReference type="GO" id="GO:0034220">
    <property type="term" value="P:monoatomic ion transmembrane transport"/>
    <property type="evidence" value="ECO:0007669"/>
    <property type="project" value="InterPro"/>
</dbReference>
<evidence type="ECO:0000256" key="2">
    <source>
        <dbReference type="ARBA" id="ARBA00007539"/>
    </source>
</evidence>
<dbReference type="PROSITE" id="PS00576">
    <property type="entry name" value="GRAM_NEG_PORIN"/>
    <property type="match status" value="1"/>
</dbReference>
<evidence type="ECO:0000256" key="12">
    <source>
        <dbReference type="SAM" id="SignalP"/>
    </source>
</evidence>
<evidence type="ECO:0000256" key="6">
    <source>
        <dbReference type="ARBA" id="ARBA00022729"/>
    </source>
</evidence>
<evidence type="ECO:0000256" key="8">
    <source>
        <dbReference type="ARBA" id="ARBA00023114"/>
    </source>
</evidence>
<feature type="signal peptide" evidence="12">
    <location>
        <begin position="1"/>
        <end position="21"/>
    </location>
</feature>
<dbReference type="InterPro" id="IPR033900">
    <property type="entry name" value="Gram_neg_porin_domain"/>
</dbReference>
<dbReference type="InterPro" id="IPR001897">
    <property type="entry name" value="Porin_gammaproteobac"/>
</dbReference>
<dbReference type="PRINTS" id="PR00182">
    <property type="entry name" value="ECOLNEIPORIN"/>
</dbReference>
<keyword evidence="6 12" id="KW-0732">Signal</keyword>
<organism evidence="13">
    <name type="scientific">Acerihabitans sp. KWT182</name>
    <dbReference type="NCBI Taxonomy" id="3157919"/>
    <lineage>
        <taxon>Bacteria</taxon>
        <taxon>Pseudomonadati</taxon>
        <taxon>Pseudomonadota</taxon>
        <taxon>Gammaproteobacteria</taxon>
        <taxon>Enterobacterales</taxon>
        <taxon>Pectobacteriaceae</taxon>
        <taxon>Acerihabitans</taxon>
    </lineage>
</organism>
<dbReference type="GO" id="GO:0009279">
    <property type="term" value="C:cell outer membrane"/>
    <property type="evidence" value="ECO:0007669"/>
    <property type="project" value="UniProtKB-SubCell"/>
</dbReference>
<evidence type="ECO:0000256" key="9">
    <source>
        <dbReference type="ARBA" id="ARBA00023136"/>
    </source>
</evidence>
<sequence length="379" mass="40825">MKLQVLALLIPAMLAAGAASAAEVYNKDGNDLDLFGSLHGDHYFSDNDSQNGDQTYARVGFKGQTQINNELTGYGDWEYQINGHVTEASGTTDGGNFTRYAFAGLKYGDYGSFDYGRNDGILYDIAAFTDMQPEFDGSTYGADQFMFGRSTGVATYRNNNFFGLVDGLKFAVQYQGENGGSGETANGRDVLTQNGDGYGMSLSYDLGAGFTAGGAFFNSKRTDEQNGNGDPAISGRGNRAEGYTGGLKYNANNIYVAAMFTQSYNAAPFGSDTSSTIYGYANKAQAFEAYAGYTFDFGLVPFVGYNQTRGEKIGAAADGNTYDNQDLVKFVDLGATYYFNKNISTYVDYKINLIDSDAFTQAAGINTDDVVSLGLVYQF</sequence>
<name>A0AAU7Q639_9GAMM</name>
<evidence type="ECO:0000256" key="10">
    <source>
        <dbReference type="ARBA" id="ARBA00023237"/>
    </source>
</evidence>
<evidence type="ECO:0000256" key="1">
    <source>
        <dbReference type="ARBA" id="ARBA00004571"/>
    </source>
</evidence>
<dbReference type="EMBL" id="CP157947">
    <property type="protein sequence ID" value="XBS68602.1"/>
    <property type="molecule type" value="Genomic_DNA"/>
</dbReference>
<protein>
    <submittedName>
        <fullName evidence="13">Porin OmpC</fullName>
    </submittedName>
</protein>
<keyword evidence="7 11" id="KW-0406">Ion transport</keyword>
<dbReference type="Gene3D" id="2.40.160.10">
    <property type="entry name" value="Porin"/>
    <property type="match status" value="1"/>
</dbReference>
<dbReference type="PANTHER" id="PTHR34501">
    <property type="entry name" value="PROTEIN YDDL-RELATED"/>
    <property type="match status" value="1"/>
</dbReference>
<comment type="subunit">
    <text evidence="11">Homotrimer.</text>
</comment>
<dbReference type="InterPro" id="IPR023614">
    <property type="entry name" value="Porin_dom_sf"/>
</dbReference>
<keyword evidence="8 11" id="KW-0626">Porin</keyword>
<proteinExistence type="inferred from homology"/>
<evidence type="ECO:0000256" key="5">
    <source>
        <dbReference type="ARBA" id="ARBA00022692"/>
    </source>
</evidence>
<dbReference type="SUPFAM" id="SSF56935">
    <property type="entry name" value="Porins"/>
    <property type="match status" value="1"/>
</dbReference>
<evidence type="ECO:0000256" key="7">
    <source>
        <dbReference type="ARBA" id="ARBA00023065"/>
    </source>
</evidence>
<evidence type="ECO:0000256" key="4">
    <source>
        <dbReference type="ARBA" id="ARBA00022452"/>
    </source>
</evidence>
<dbReference type="GO" id="GO:0046930">
    <property type="term" value="C:pore complex"/>
    <property type="evidence" value="ECO:0007669"/>
    <property type="project" value="UniProtKB-KW"/>
</dbReference>
<keyword evidence="9 11" id="KW-0472">Membrane</keyword>
<feature type="chain" id="PRO_5043694752" evidence="12">
    <location>
        <begin position="22"/>
        <end position="379"/>
    </location>
</feature>
<keyword evidence="10 11" id="KW-0998">Cell outer membrane</keyword>
<reference evidence="13" key="1">
    <citation type="submission" date="2024-06" db="EMBL/GenBank/DDBJ databases">
        <authorList>
            <person name="Coelho C."/>
            <person name="Bento M."/>
            <person name="Garcia E."/>
            <person name="Camelo A."/>
            <person name="Brandao I."/>
            <person name="Espirito Santo C."/>
            <person name="Trovao J."/>
            <person name="Verissimo A."/>
            <person name="Costa J."/>
            <person name="Tiago I."/>
        </authorList>
    </citation>
    <scope>NUCLEOTIDE SEQUENCE</scope>
    <source>
        <strain evidence="13">KWT182</strain>
    </source>
</reference>
<evidence type="ECO:0000256" key="3">
    <source>
        <dbReference type="ARBA" id="ARBA00022448"/>
    </source>
</evidence>
<dbReference type="InterPro" id="IPR050298">
    <property type="entry name" value="Gram-neg_bact_OMP"/>
</dbReference>
<dbReference type="Pfam" id="PF00267">
    <property type="entry name" value="Porin_1"/>
    <property type="match status" value="1"/>
</dbReference>
<keyword evidence="4" id="KW-1134">Transmembrane beta strand</keyword>
<accession>A0AAU7Q639</accession>
<dbReference type="InterPro" id="IPR013793">
    <property type="entry name" value="Porin_Gram-ve_CS"/>
</dbReference>
<comment type="subcellular location">
    <subcellularLocation>
        <location evidence="1 11">Cell outer membrane</location>
        <topology evidence="1 11">Multi-pass membrane protein</topology>
    </subcellularLocation>
</comment>
<dbReference type="NCBIfam" id="NF007841">
    <property type="entry name" value="PRK10554.1"/>
    <property type="match status" value="1"/>
</dbReference>
<gene>
    <name evidence="13" type="primary">ompC</name>
    <name evidence="13" type="ORF">ABK905_18350</name>
</gene>
<dbReference type="PRINTS" id="PR00183">
    <property type="entry name" value="ECOLIPORIN"/>
</dbReference>
<dbReference type="InterPro" id="IPR001702">
    <property type="entry name" value="Porin_Gram-ve"/>
</dbReference>
<keyword evidence="3 11" id="KW-0813">Transport</keyword>
<evidence type="ECO:0000256" key="11">
    <source>
        <dbReference type="RuleBase" id="RU000469"/>
    </source>
</evidence>
<dbReference type="PANTHER" id="PTHR34501:SF1">
    <property type="entry name" value="OUTER MEMBRANE PORIN C"/>
    <property type="match status" value="1"/>
</dbReference>